<accession>A0AAP0LCI4</accession>
<dbReference type="SUPFAM" id="SSF57850">
    <property type="entry name" value="RING/U-box"/>
    <property type="match status" value="1"/>
</dbReference>
<dbReference type="Proteomes" id="UP001420932">
    <property type="component" value="Unassembled WGS sequence"/>
</dbReference>
<dbReference type="Pfam" id="PF13639">
    <property type="entry name" value="zf-RING_2"/>
    <property type="match status" value="1"/>
</dbReference>
<keyword evidence="5" id="KW-0808">Transferase</keyword>
<keyword evidence="12 14" id="KW-0472">Membrane</keyword>
<evidence type="ECO:0000256" key="7">
    <source>
        <dbReference type="ARBA" id="ARBA00022723"/>
    </source>
</evidence>
<feature type="transmembrane region" description="Helical" evidence="14">
    <location>
        <begin position="47"/>
        <end position="71"/>
    </location>
</feature>
<comment type="pathway">
    <text evidence="3">Protein modification; protein ubiquitination.</text>
</comment>
<dbReference type="GO" id="GO:0008270">
    <property type="term" value="F:zinc ion binding"/>
    <property type="evidence" value="ECO:0007669"/>
    <property type="project" value="UniProtKB-KW"/>
</dbReference>
<sequence length="199" mass="22185">MDRKIFPSPDSKYYPPSSQKFVFLFPLSPPPPLPPTTVDSSSDPLPLFLTCAIVFVIAFVCISFIVIFVLLPLFNHNNIIPGNDTSIMDISIGSDHHSTVEENVDGGVDPSLIRALPEYEYKLGETGSVNCAICLSEFECKEVVKKIPFCGHVFHPKCIEMWLLDHPSCPLCRSTKLFPQPVHHTFNGLALLMGWLKLI</sequence>
<keyword evidence="7" id="KW-0479">Metal-binding</keyword>
<evidence type="ECO:0000256" key="1">
    <source>
        <dbReference type="ARBA" id="ARBA00000900"/>
    </source>
</evidence>
<evidence type="ECO:0000256" key="9">
    <source>
        <dbReference type="ARBA" id="ARBA00022786"/>
    </source>
</evidence>
<comment type="subcellular location">
    <subcellularLocation>
        <location evidence="2">Membrane</location>
        <topology evidence="2">Single-pass membrane protein</topology>
    </subcellularLocation>
</comment>
<gene>
    <name evidence="16" type="ORF">Syun_000656</name>
</gene>
<dbReference type="InterPro" id="IPR044600">
    <property type="entry name" value="ATL1/ATL16-like"/>
</dbReference>
<evidence type="ECO:0000256" key="12">
    <source>
        <dbReference type="ARBA" id="ARBA00023136"/>
    </source>
</evidence>
<evidence type="ECO:0000256" key="13">
    <source>
        <dbReference type="PROSITE-ProRule" id="PRU00175"/>
    </source>
</evidence>
<dbReference type="InterPro" id="IPR013083">
    <property type="entry name" value="Znf_RING/FYVE/PHD"/>
</dbReference>
<dbReference type="AlphaFoldDB" id="A0AAP0LCI4"/>
<keyword evidence="10" id="KW-0862">Zinc</keyword>
<keyword evidence="9" id="KW-0833">Ubl conjugation pathway</keyword>
<evidence type="ECO:0000256" key="10">
    <source>
        <dbReference type="ARBA" id="ARBA00022833"/>
    </source>
</evidence>
<organism evidence="16 17">
    <name type="scientific">Stephania yunnanensis</name>
    <dbReference type="NCBI Taxonomy" id="152371"/>
    <lineage>
        <taxon>Eukaryota</taxon>
        <taxon>Viridiplantae</taxon>
        <taxon>Streptophyta</taxon>
        <taxon>Embryophyta</taxon>
        <taxon>Tracheophyta</taxon>
        <taxon>Spermatophyta</taxon>
        <taxon>Magnoliopsida</taxon>
        <taxon>Ranunculales</taxon>
        <taxon>Menispermaceae</taxon>
        <taxon>Menispermoideae</taxon>
        <taxon>Cissampelideae</taxon>
        <taxon>Stephania</taxon>
    </lineage>
</organism>
<keyword evidence="8 13" id="KW-0863">Zinc-finger</keyword>
<dbReference type="InterPro" id="IPR001841">
    <property type="entry name" value="Znf_RING"/>
</dbReference>
<evidence type="ECO:0000313" key="17">
    <source>
        <dbReference type="Proteomes" id="UP001420932"/>
    </source>
</evidence>
<dbReference type="GO" id="GO:0016020">
    <property type="term" value="C:membrane"/>
    <property type="evidence" value="ECO:0007669"/>
    <property type="project" value="UniProtKB-SubCell"/>
</dbReference>
<dbReference type="SMART" id="SM00184">
    <property type="entry name" value="RING"/>
    <property type="match status" value="1"/>
</dbReference>
<evidence type="ECO:0000256" key="5">
    <source>
        <dbReference type="ARBA" id="ARBA00022679"/>
    </source>
</evidence>
<evidence type="ECO:0000256" key="11">
    <source>
        <dbReference type="ARBA" id="ARBA00022989"/>
    </source>
</evidence>
<evidence type="ECO:0000313" key="16">
    <source>
        <dbReference type="EMBL" id="KAK9168516.1"/>
    </source>
</evidence>
<dbReference type="PANTHER" id="PTHR46913:SF1">
    <property type="entry name" value="RING-H2 FINGER PROTEIN ATL16"/>
    <property type="match status" value="1"/>
</dbReference>
<evidence type="ECO:0000256" key="4">
    <source>
        <dbReference type="ARBA" id="ARBA00012483"/>
    </source>
</evidence>
<comment type="catalytic activity">
    <reaction evidence="1">
        <text>S-ubiquitinyl-[E2 ubiquitin-conjugating enzyme]-L-cysteine + [acceptor protein]-L-lysine = [E2 ubiquitin-conjugating enzyme]-L-cysteine + N(6)-ubiquitinyl-[acceptor protein]-L-lysine.</text>
        <dbReference type="EC" id="2.3.2.27"/>
    </reaction>
</comment>
<protein>
    <recommendedName>
        <fullName evidence="4">RING-type E3 ubiquitin transferase</fullName>
        <ecNumber evidence="4">2.3.2.27</ecNumber>
    </recommendedName>
</protein>
<dbReference type="GO" id="GO:0061630">
    <property type="term" value="F:ubiquitin protein ligase activity"/>
    <property type="evidence" value="ECO:0007669"/>
    <property type="project" value="UniProtKB-EC"/>
</dbReference>
<evidence type="ECO:0000256" key="8">
    <source>
        <dbReference type="ARBA" id="ARBA00022771"/>
    </source>
</evidence>
<evidence type="ECO:0000256" key="14">
    <source>
        <dbReference type="SAM" id="Phobius"/>
    </source>
</evidence>
<dbReference type="PROSITE" id="PS50089">
    <property type="entry name" value="ZF_RING_2"/>
    <property type="match status" value="1"/>
</dbReference>
<reference evidence="16 17" key="1">
    <citation type="submission" date="2024-01" db="EMBL/GenBank/DDBJ databases">
        <title>Genome assemblies of Stephania.</title>
        <authorList>
            <person name="Yang L."/>
        </authorList>
    </citation>
    <scope>NUCLEOTIDE SEQUENCE [LARGE SCALE GENOMIC DNA]</scope>
    <source>
        <strain evidence="16">YNDBR</strain>
        <tissue evidence="16">Leaf</tissue>
    </source>
</reference>
<proteinExistence type="predicted"/>
<feature type="domain" description="RING-type" evidence="15">
    <location>
        <begin position="131"/>
        <end position="173"/>
    </location>
</feature>
<dbReference type="EMBL" id="JBBNAF010000001">
    <property type="protein sequence ID" value="KAK9168516.1"/>
    <property type="molecule type" value="Genomic_DNA"/>
</dbReference>
<dbReference type="GO" id="GO:0016567">
    <property type="term" value="P:protein ubiquitination"/>
    <property type="evidence" value="ECO:0007669"/>
    <property type="project" value="InterPro"/>
</dbReference>
<evidence type="ECO:0000256" key="3">
    <source>
        <dbReference type="ARBA" id="ARBA00004906"/>
    </source>
</evidence>
<dbReference type="PANTHER" id="PTHR46913">
    <property type="entry name" value="RING-H2 FINGER PROTEIN ATL16"/>
    <property type="match status" value="1"/>
</dbReference>
<keyword evidence="6 14" id="KW-0812">Transmembrane</keyword>
<dbReference type="EC" id="2.3.2.27" evidence="4"/>
<evidence type="ECO:0000259" key="15">
    <source>
        <dbReference type="PROSITE" id="PS50089"/>
    </source>
</evidence>
<keyword evidence="11 14" id="KW-1133">Transmembrane helix</keyword>
<evidence type="ECO:0000256" key="6">
    <source>
        <dbReference type="ARBA" id="ARBA00022692"/>
    </source>
</evidence>
<name>A0AAP0LCI4_9MAGN</name>
<evidence type="ECO:0000256" key="2">
    <source>
        <dbReference type="ARBA" id="ARBA00004167"/>
    </source>
</evidence>
<comment type="caution">
    <text evidence="16">The sequence shown here is derived from an EMBL/GenBank/DDBJ whole genome shotgun (WGS) entry which is preliminary data.</text>
</comment>
<keyword evidence="17" id="KW-1185">Reference proteome</keyword>
<dbReference type="Gene3D" id="3.30.40.10">
    <property type="entry name" value="Zinc/RING finger domain, C3HC4 (zinc finger)"/>
    <property type="match status" value="1"/>
</dbReference>